<proteinExistence type="predicted"/>
<organism evidence="1 2">
    <name type="scientific">Microbotryum silenes-dioicae</name>
    <dbReference type="NCBI Taxonomy" id="796604"/>
    <lineage>
        <taxon>Eukaryota</taxon>
        <taxon>Fungi</taxon>
        <taxon>Dikarya</taxon>
        <taxon>Basidiomycota</taxon>
        <taxon>Pucciniomycotina</taxon>
        <taxon>Microbotryomycetes</taxon>
        <taxon>Microbotryales</taxon>
        <taxon>Microbotryaceae</taxon>
        <taxon>Microbotryum</taxon>
    </lineage>
</organism>
<gene>
    <name evidence="1" type="primary">BQ5605_C001g00022</name>
    <name evidence="1" type="ORF">BQ5605_C001G00022</name>
</gene>
<reference evidence="1 2" key="1">
    <citation type="submission" date="2016-11" db="EMBL/GenBank/DDBJ databases">
        <authorList>
            <person name="Jaros S."/>
            <person name="Januszkiewicz K."/>
            <person name="Wedrychowicz H."/>
        </authorList>
    </citation>
    <scope>NUCLEOTIDE SEQUENCE [LARGE SCALE GENOMIC DNA]</scope>
</reference>
<evidence type="ECO:0000313" key="1">
    <source>
        <dbReference type="EMBL" id="SGY43422.1"/>
    </source>
</evidence>
<dbReference type="EMBL" id="FQNC01000043">
    <property type="protein sequence ID" value="SGY43422.1"/>
    <property type="molecule type" value="Genomic_DNA"/>
</dbReference>
<name>A0A2X0MPG2_9BASI</name>
<evidence type="ECO:0000313" key="2">
    <source>
        <dbReference type="Proteomes" id="UP000249464"/>
    </source>
</evidence>
<sequence length="319" mass="35991">MWSNICRHPACLSRACTSLSSVFASSRLRHAHRSQSPGLRLKEELSSRIPYSPNLHKFLASPDPQLDIDVEYVTFAGTRGQEEPMQALFNQLNAVGQAVRGQAFRRVGTSEVLSVPVSTSEEPVTSHGASTQCSDVVHFCFHRPHRDGMEDDKRRMVPREGTIGSDADPYPTHCRRVNQVLAPGETKGRHKAGAAARQIFRRFYRIKSTIALRGFVYAFTLAEDGFRVLFHIPGGIMQTNEFNSESAANVRHEARLWEPIYRNDAMTGSRAVYYPGLWRLTHRNDSCRVMNRSASSHRVVAVGRFPKTSFMTNVRGRFR</sequence>
<keyword evidence="2" id="KW-1185">Reference proteome</keyword>
<dbReference type="Proteomes" id="UP000249464">
    <property type="component" value="Unassembled WGS sequence"/>
</dbReference>
<protein>
    <submittedName>
        <fullName evidence="1">BQ5605_C001g00022 protein</fullName>
    </submittedName>
</protein>
<accession>A0A2X0MPG2</accession>
<dbReference type="AlphaFoldDB" id="A0A2X0MPG2"/>